<name>X0UCX6_9ZZZZ</name>
<feature type="transmembrane region" description="Helical" evidence="8">
    <location>
        <begin position="7"/>
        <end position="29"/>
    </location>
</feature>
<evidence type="ECO:0000259" key="9">
    <source>
        <dbReference type="Pfam" id="PF13231"/>
    </source>
</evidence>
<feature type="transmembrane region" description="Helical" evidence="8">
    <location>
        <begin position="207"/>
        <end position="225"/>
    </location>
</feature>
<dbReference type="GO" id="GO:0005886">
    <property type="term" value="C:plasma membrane"/>
    <property type="evidence" value="ECO:0007669"/>
    <property type="project" value="UniProtKB-SubCell"/>
</dbReference>
<comment type="caution">
    <text evidence="10">The sequence shown here is derived from an EMBL/GenBank/DDBJ whole genome shotgun (WGS) entry which is preliminary data.</text>
</comment>
<evidence type="ECO:0000256" key="5">
    <source>
        <dbReference type="ARBA" id="ARBA00022692"/>
    </source>
</evidence>
<keyword evidence="2" id="KW-1003">Cell membrane</keyword>
<accession>X0UCX6</accession>
<evidence type="ECO:0000313" key="10">
    <source>
        <dbReference type="EMBL" id="GAF98237.1"/>
    </source>
</evidence>
<keyword evidence="6 8" id="KW-1133">Transmembrane helix</keyword>
<dbReference type="GO" id="GO:0016763">
    <property type="term" value="F:pentosyltransferase activity"/>
    <property type="evidence" value="ECO:0007669"/>
    <property type="project" value="TreeGrafter"/>
</dbReference>
<proteinExistence type="predicted"/>
<feature type="transmembrane region" description="Helical" evidence="8">
    <location>
        <begin position="170"/>
        <end position="200"/>
    </location>
</feature>
<feature type="non-terminal residue" evidence="10">
    <location>
        <position position="229"/>
    </location>
</feature>
<evidence type="ECO:0000256" key="2">
    <source>
        <dbReference type="ARBA" id="ARBA00022475"/>
    </source>
</evidence>
<evidence type="ECO:0000256" key="6">
    <source>
        <dbReference type="ARBA" id="ARBA00022989"/>
    </source>
</evidence>
<feature type="transmembrane region" description="Helical" evidence="8">
    <location>
        <begin position="120"/>
        <end position="140"/>
    </location>
</feature>
<dbReference type="AlphaFoldDB" id="X0UCX6"/>
<dbReference type="Pfam" id="PF13231">
    <property type="entry name" value="PMT_2"/>
    <property type="match status" value="1"/>
</dbReference>
<dbReference type="PANTHER" id="PTHR33908">
    <property type="entry name" value="MANNOSYLTRANSFERASE YKCB-RELATED"/>
    <property type="match status" value="1"/>
</dbReference>
<dbReference type="GO" id="GO:0008610">
    <property type="term" value="P:lipid biosynthetic process"/>
    <property type="evidence" value="ECO:0007669"/>
    <property type="project" value="UniProtKB-ARBA"/>
</dbReference>
<feature type="non-terminal residue" evidence="10">
    <location>
        <position position="1"/>
    </location>
</feature>
<dbReference type="InterPro" id="IPR038731">
    <property type="entry name" value="RgtA/B/C-like"/>
</dbReference>
<reference evidence="10" key="1">
    <citation type="journal article" date="2014" name="Front. Microbiol.">
        <title>High frequency of phylogenetically diverse reductive dehalogenase-homologous genes in deep subseafloor sedimentary metagenomes.</title>
        <authorList>
            <person name="Kawai M."/>
            <person name="Futagami T."/>
            <person name="Toyoda A."/>
            <person name="Takaki Y."/>
            <person name="Nishi S."/>
            <person name="Hori S."/>
            <person name="Arai W."/>
            <person name="Tsubouchi T."/>
            <person name="Morono Y."/>
            <person name="Uchiyama I."/>
            <person name="Ito T."/>
            <person name="Fujiyama A."/>
            <person name="Inagaki F."/>
            <person name="Takami H."/>
        </authorList>
    </citation>
    <scope>NUCLEOTIDE SEQUENCE</scope>
    <source>
        <strain evidence="10">Expedition CK06-06</strain>
    </source>
</reference>
<evidence type="ECO:0000256" key="4">
    <source>
        <dbReference type="ARBA" id="ARBA00022679"/>
    </source>
</evidence>
<evidence type="ECO:0000256" key="1">
    <source>
        <dbReference type="ARBA" id="ARBA00004651"/>
    </source>
</evidence>
<organism evidence="10">
    <name type="scientific">marine sediment metagenome</name>
    <dbReference type="NCBI Taxonomy" id="412755"/>
    <lineage>
        <taxon>unclassified sequences</taxon>
        <taxon>metagenomes</taxon>
        <taxon>ecological metagenomes</taxon>
    </lineage>
</organism>
<keyword evidence="3" id="KW-0328">Glycosyltransferase</keyword>
<dbReference type="PANTHER" id="PTHR33908:SF11">
    <property type="entry name" value="MEMBRANE PROTEIN"/>
    <property type="match status" value="1"/>
</dbReference>
<keyword evidence="4" id="KW-0808">Transferase</keyword>
<evidence type="ECO:0000256" key="8">
    <source>
        <dbReference type="SAM" id="Phobius"/>
    </source>
</evidence>
<sequence>PFKQRIFGIPALLFFTYFILCVLVIVLPYELRDSDSKAYSYIGQKLADQPIVRWCAPEWRGHGGHEGLFQDHPPGVLWITALIIRLGVPGPSAALCANFLYIFLTLYFIYLLASYFEGAILGWAAVFAYVFTPIFLLYLIRANHEHPLNLAMIAGIYGIVRCEESWKYKALFVVSLTFAFFVKGIIAFILTALALVYWIVFQRNKRTFLFIIMANFFAVGVMYLFELWY</sequence>
<comment type="subcellular location">
    <subcellularLocation>
        <location evidence="1">Cell membrane</location>
        <topology evidence="1">Multi-pass membrane protein</topology>
    </subcellularLocation>
</comment>
<dbReference type="EMBL" id="BARS01012232">
    <property type="protein sequence ID" value="GAF98237.1"/>
    <property type="molecule type" value="Genomic_DNA"/>
</dbReference>
<feature type="transmembrane region" description="Helical" evidence="8">
    <location>
        <begin position="92"/>
        <end position="113"/>
    </location>
</feature>
<evidence type="ECO:0000256" key="3">
    <source>
        <dbReference type="ARBA" id="ARBA00022676"/>
    </source>
</evidence>
<protein>
    <recommendedName>
        <fullName evidence="9">Glycosyltransferase RgtA/B/C/D-like domain-containing protein</fullName>
    </recommendedName>
</protein>
<gene>
    <name evidence="10" type="ORF">S01H1_21891</name>
</gene>
<feature type="domain" description="Glycosyltransferase RgtA/B/C/D-like" evidence="9">
    <location>
        <begin position="71"/>
        <end position="210"/>
    </location>
</feature>
<keyword evidence="5 8" id="KW-0812">Transmembrane</keyword>
<keyword evidence="7 8" id="KW-0472">Membrane</keyword>
<evidence type="ECO:0000256" key="7">
    <source>
        <dbReference type="ARBA" id="ARBA00023136"/>
    </source>
</evidence>
<dbReference type="InterPro" id="IPR050297">
    <property type="entry name" value="LipidA_mod_glycosyltrf_83"/>
</dbReference>